<proteinExistence type="predicted"/>
<feature type="chain" id="PRO_5046116509" evidence="1">
    <location>
        <begin position="20"/>
        <end position="337"/>
    </location>
</feature>
<name>A0ABT9A4B2_9SPHN</name>
<sequence length="337" mass="36164">MRWPLFLLFAIMIAPPASARDLGVPADKGWQHAATGLILMPVIDGLKRTALIDSGDAELDVAAQYGPDEEVTIYLFHPGLPDTALWFDRVETVIRERPVYGGVSPLTPEPIAFKRPGSAVMDSLKRAYAAQHGPLISTAAAMMPLGEWLVAIRVSSKTEDPATLSARLDRIIAGIRFPATAPANWPVAQMRDCATHLTFARAKIVKPDGSQVLLGALAGMVAKDVAKDTQETPKAPEPFCRDRPGSTSFGVYRHDNTTPEYWVALNDAGQAAFVSGGFSALLGKGGFQVTLLTFSGTDVYPNFNKLPEPEQVIAMVGGAPLSRTRGQNVTFGPKALK</sequence>
<accession>A0ABT9A4B2</accession>
<feature type="signal peptide" evidence="1">
    <location>
        <begin position="1"/>
        <end position="19"/>
    </location>
</feature>
<reference evidence="2" key="1">
    <citation type="submission" date="2023-07" db="EMBL/GenBank/DDBJ databases">
        <authorList>
            <person name="Kim M.K."/>
        </authorList>
    </citation>
    <scope>NUCLEOTIDE SEQUENCE</scope>
    <source>
        <strain evidence="2">CA1-15</strain>
    </source>
</reference>
<evidence type="ECO:0000313" key="3">
    <source>
        <dbReference type="Proteomes" id="UP001176468"/>
    </source>
</evidence>
<dbReference type="EMBL" id="JAUQSZ010000013">
    <property type="protein sequence ID" value="MDO7844055.1"/>
    <property type="molecule type" value="Genomic_DNA"/>
</dbReference>
<gene>
    <name evidence="2" type="ORF">Q5H94_17135</name>
</gene>
<keyword evidence="1" id="KW-0732">Signal</keyword>
<evidence type="ECO:0000256" key="1">
    <source>
        <dbReference type="SAM" id="SignalP"/>
    </source>
</evidence>
<organism evidence="2 3">
    <name type="scientific">Sphingomonas immobilis</name>
    <dbReference type="NCBI Taxonomy" id="3063997"/>
    <lineage>
        <taxon>Bacteria</taxon>
        <taxon>Pseudomonadati</taxon>
        <taxon>Pseudomonadota</taxon>
        <taxon>Alphaproteobacteria</taxon>
        <taxon>Sphingomonadales</taxon>
        <taxon>Sphingomonadaceae</taxon>
        <taxon>Sphingomonas</taxon>
    </lineage>
</organism>
<dbReference type="Proteomes" id="UP001176468">
    <property type="component" value="Unassembled WGS sequence"/>
</dbReference>
<evidence type="ECO:0000313" key="2">
    <source>
        <dbReference type="EMBL" id="MDO7844055.1"/>
    </source>
</evidence>
<protein>
    <submittedName>
        <fullName evidence="2">Uncharacterized protein</fullName>
    </submittedName>
</protein>
<comment type="caution">
    <text evidence="2">The sequence shown here is derived from an EMBL/GenBank/DDBJ whole genome shotgun (WGS) entry which is preliminary data.</text>
</comment>
<dbReference type="RefSeq" id="WP_304562516.1">
    <property type="nucleotide sequence ID" value="NZ_JAUQSZ010000013.1"/>
</dbReference>
<keyword evidence="3" id="KW-1185">Reference proteome</keyword>